<dbReference type="AlphaFoldDB" id="L1KYR2"/>
<organism evidence="2 3">
    <name type="scientific">Streptomyces ipomoeae 91-03</name>
    <dbReference type="NCBI Taxonomy" id="698759"/>
    <lineage>
        <taxon>Bacteria</taxon>
        <taxon>Bacillati</taxon>
        <taxon>Actinomycetota</taxon>
        <taxon>Actinomycetes</taxon>
        <taxon>Kitasatosporales</taxon>
        <taxon>Streptomycetaceae</taxon>
        <taxon>Streptomyces</taxon>
    </lineage>
</organism>
<evidence type="ECO:0000256" key="1">
    <source>
        <dbReference type="SAM" id="MobiDB-lite"/>
    </source>
</evidence>
<protein>
    <submittedName>
        <fullName evidence="2">Uncharacterized protein</fullName>
    </submittedName>
</protein>
<comment type="caution">
    <text evidence="2">The sequence shown here is derived from an EMBL/GenBank/DDBJ whole genome shotgun (WGS) entry which is preliminary data.</text>
</comment>
<gene>
    <name evidence="2" type="ORF">STRIP9103_03430</name>
</gene>
<sequence>MFKDPDDPLVVGAEGSDLAPHSPVTAPVDGDALLRHRVREANARSRGELL</sequence>
<keyword evidence="3" id="KW-1185">Reference proteome</keyword>
<dbReference type="PATRIC" id="fig|698759.3.peg.3423"/>
<reference evidence="2 3" key="1">
    <citation type="submission" date="2012-11" db="EMBL/GenBank/DDBJ databases">
        <authorList>
            <person name="Huguet-Tapia J.C."/>
            <person name="Durkin A.S."/>
            <person name="Pettis G.S."/>
            <person name="Badger J.H."/>
        </authorList>
    </citation>
    <scope>NUCLEOTIDE SEQUENCE [LARGE SCALE GENOMIC DNA]</scope>
    <source>
        <strain evidence="2 3">91-03</strain>
    </source>
</reference>
<proteinExistence type="predicted"/>
<dbReference type="EMBL" id="AEJC01000255">
    <property type="protein sequence ID" value="EKX65951.1"/>
    <property type="molecule type" value="Genomic_DNA"/>
</dbReference>
<evidence type="ECO:0000313" key="3">
    <source>
        <dbReference type="Proteomes" id="UP000010411"/>
    </source>
</evidence>
<dbReference type="Proteomes" id="UP000010411">
    <property type="component" value="Unassembled WGS sequence"/>
</dbReference>
<name>L1KYR2_9ACTN</name>
<feature type="region of interest" description="Disordered" evidence="1">
    <location>
        <begin position="1"/>
        <end position="31"/>
    </location>
</feature>
<accession>L1KYR2</accession>
<evidence type="ECO:0000313" key="2">
    <source>
        <dbReference type="EMBL" id="EKX65951.1"/>
    </source>
</evidence>